<feature type="region of interest" description="Disordered" evidence="1">
    <location>
        <begin position="170"/>
        <end position="198"/>
    </location>
</feature>
<feature type="compositionally biased region" description="Pro residues" evidence="1">
    <location>
        <begin position="134"/>
        <end position="143"/>
    </location>
</feature>
<feature type="compositionally biased region" description="Low complexity" evidence="1">
    <location>
        <begin position="114"/>
        <end position="133"/>
    </location>
</feature>
<dbReference type="Proteomes" id="UP000284842">
    <property type="component" value="Unassembled WGS sequence"/>
</dbReference>
<reference evidence="2 3" key="1">
    <citation type="journal article" date="2018" name="Evol. Lett.">
        <title>Horizontal gene cluster transfer increased hallucinogenic mushroom diversity.</title>
        <authorList>
            <person name="Reynolds H.T."/>
            <person name="Vijayakumar V."/>
            <person name="Gluck-Thaler E."/>
            <person name="Korotkin H.B."/>
            <person name="Matheny P.B."/>
            <person name="Slot J.C."/>
        </authorList>
    </citation>
    <scope>NUCLEOTIDE SEQUENCE [LARGE SCALE GENOMIC DNA]</scope>
    <source>
        <strain evidence="2 3">2629</strain>
    </source>
</reference>
<dbReference type="EMBL" id="NHTK01006053">
    <property type="protein sequence ID" value="PPQ66013.1"/>
    <property type="molecule type" value="Genomic_DNA"/>
</dbReference>
<comment type="caution">
    <text evidence="2">The sequence shown here is derived from an EMBL/GenBank/DDBJ whole genome shotgun (WGS) entry which is preliminary data.</text>
</comment>
<protein>
    <submittedName>
        <fullName evidence="2">Uncharacterized protein</fullName>
    </submittedName>
</protein>
<accession>A0A409VID6</accession>
<feature type="compositionally biased region" description="Polar residues" evidence="1">
    <location>
        <begin position="100"/>
        <end position="113"/>
    </location>
</feature>
<evidence type="ECO:0000313" key="2">
    <source>
        <dbReference type="EMBL" id="PPQ66013.1"/>
    </source>
</evidence>
<feature type="compositionally biased region" description="Polar residues" evidence="1">
    <location>
        <begin position="183"/>
        <end position="195"/>
    </location>
</feature>
<feature type="region of interest" description="Disordered" evidence="1">
    <location>
        <begin position="278"/>
        <end position="307"/>
    </location>
</feature>
<sequence length="646" mass="71406">MENIESTYYDQQLPFSSYHPQRHLQDSYVYYSAPARYSAPFGYASSREEDASLWASSVADASTTDLAESQPRSMVMDNIALASSVSRPPSSRRTSYSDSQTPPDSTESMSQAGSSSFDDTGYTYSSSSCSSPQPITPPYPPMDSPAVKVEQDEQGGCFILDELSTMSYFTSSKRSSGRDHTHSSQNDLGSQQSSEVPLRATGVSDEMKEMMRCFRVDPFSLHSLSHVDIVLDDDEIEGRGRSRKPARGGSPPRAASWAGLEAKPLDEEPLIFEFQLRIDGSSEEEDTDTSDSSVRDSSVSSVEAKEEMQLRAFSPSFQLASEQNDTQEIVDMQSAQQTQWQEPSGSYQPMVSEDYSGQTVTTVQEYSAPTTTLVHPRPIAYSPPITLDASYPPVESRQNMSVSPELRPKWVEAPRRVDKSPMMSNVEHERPETKARRLHPATSHPYLRKSFQNLNMRHQAAMHTVLPHHPPAPVVEQPQVQPTYVDYQQQYTAPQYTETTAVIGHSYAQQQPAHYERENAYVMVQGSQWTQQEVTSDATRFAESDDRQSAPQNTATTTVVEEDMMSVHAMSPSPAMMEVSASFEFSSSAASHVSPWAWAGYHIHADGTGASATTTMVPARRTWPTTTAASSPSSSSLDGCVHIEPC</sequence>
<organism evidence="2 3">
    <name type="scientific">Panaeolus cyanescens</name>
    <dbReference type="NCBI Taxonomy" id="181874"/>
    <lineage>
        <taxon>Eukaryota</taxon>
        <taxon>Fungi</taxon>
        <taxon>Dikarya</taxon>
        <taxon>Basidiomycota</taxon>
        <taxon>Agaricomycotina</taxon>
        <taxon>Agaricomycetes</taxon>
        <taxon>Agaricomycetidae</taxon>
        <taxon>Agaricales</taxon>
        <taxon>Agaricineae</taxon>
        <taxon>Galeropsidaceae</taxon>
        <taxon>Panaeolus</taxon>
    </lineage>
</organism>
<feature type="compositionally biased region" description="Low complexity" evidence="1">
    <location>
        <begin position="83"/>
        <end position="99"/>
    </location>
</feature>
<proteinExistence type="predicted"/>
<feature type="compositionally biased region" description="Low complexity" evidence="1">
    <location>
        <begin position="290"/>
        <end position="302"/>
    </location>
</feature>
<feature type="region of interest" description="Disordered" evidence="1">
    <location>
        <begin position="82"/>
        <end position="147"/>
    </location>
</feature>
<evidence type="ECO:0000256" key="1">
    <source>
        <dbReference type="SAM" id="MobiDB-lite"/>
    </source>
</evidence>
<keyword evidence="3" id="KW-1185">Reference proteome</keyword>
<dbReference type="STRING" id="181874.A0A409VID6"/>
<gene>
    <name evidence="2" type="ORF">CVT24_011957</name>
</gene>
<dbReference type="OrthoDB" id="3270670at2759"/>
<dbReference type="InParanoid" id="A0A409VID6"/>
<evidence type="ECO:0000313" key="3">
    <source>
        <dbReference type="Proteomes" id="UP000284842"/>
    </source>
</evidence>
<dbReference type="AlphaFoldDB" id="A0A409VID6"/>
<name>A0A409VID6_9AGAR</name>